<dbReference type="EMBL" id="WKJJ01000037">
    <property type="protein sequence ID" value="MRV76646.1"/>
    <property type="molecule type" value="Genomic_DNA"/>
</dbReference>
<keyword evidence="2" id="KW-0732">Signal</keyword>
<dbReference type="PANTHER" id="PTHR31005">
    <property type="entry name" value="DUF4139 DOMAIN-CONTAINING PROTEIN"/>
    <property type="match status" value="1"/>
</dbReference>
<dbReference type="PANTHER" id="PTHR31005:SF8">
    <property type="entry name" value="DUF4139 DOMAIN-CONTAINING PROTEIN"/>
    <property type="match status" value="1"/>
</dbReference>
<name>A0A7X2IV39_9BURK</name>
<dbReference type="Pfam" id="PF13598">
    <property type="entry name" value="DUF4139"/>
    <property type="match status" value="1"/>
</dbReference>
<proteinExistence type="predicted"/>
<dbReference type="Proteomes" id="UP000446768">
    <property type="component" value="Unassembled WGS sequence"/>
</dbReference>
<comment type="caution">
    <text evidence="5">The sequence shown here is derived from an EMBL/GenBank/DDBJ whole genome shotgun (WGS) entry which is preliminary data.</text>
</comment>
<dbReference type="NCBIfam" id="TIGR02231">
    <property type="entry name" value="mucoidy inhibitor MuiA family protein"/>
    <property type="match status" value="1"/>
</dbReference>
<dbReference type="RefSeq" id="WP_154382354.1">
    <property type="nucleotide sequence ID" value="NZ_WKJJ01000037.1"/>
</dbReference>
<dbReference type="InterPro" id="IPR011935">
    <property type="entry name" value="CHP02231"/>
</dbReference>
<dbReference type="AlphaFoldDB" id="A0A7X2IV39"/>
<accession>A0A7X2IV39</accession>
<keyword evidence="1" id="KW-0175">Coiled coil</keyword>
<reference evidence="5 6" key="1">
    <citation type="submission" date="2019-11" db="EMBL/GenBank/DDBJ databases">
        <title>Novel species isolated from a subtropical stream in China.</title>
        <authorList>
            <person name="Lu H."/>
        </authorList>
    </citation>
    <scope>NUCLEOTIDE SEQUENCE [LARGE SCALE GENOMIC DNA]</scope>
    <source>
        <strain evidence="5 6">FT92W</strain>
    </source>
</reference>
<evidence type="ECO:0000313" key="6">
    <source>
        <dbReference type="Proteomes" id="UP000446768"/>
    </source>
</evidence>
<evidence type="ECO:0000256" key="2">
    <source>
        <dbReference type="SAM" id="SignalP"/>
    </source>
</evidence>
<dbReference type="InterPro" id="IPR037291">
    <property type="entry name" value="DUF4139"/>
</dbReference>
<evidence type="ECO:0000313" key="5">
    <source>
        <dbReference type="EMBL" id="MRV76646.1"/>
    </source>
</evidence>
<feature type="coiled-coil region" evidence="1">
    <location>
        <begin position="163"/>
        <end position="190"/>
    </location>
</feature>
<sequence>MKSIAAAGSPLLSLLLAQSALAAPADAPIAAVTVYPGSATVERVVQVKPGMTEVEIAGLPANFDTRTVRVQASNGIQLGRIVTRDTSAAEAPGVREAELEQKLQAMRDARDVLEVEAQAANVVRAYLEKLPAAGERTMGTDGKAIAGAIDAVRHGARDTFSQIQRTQVQVRDMERKIAALQKELDRVRSGARDQRSLTIAVAARQGGALRVAYQVNGAGWKPAYRATLDTTTSRIELERMAVVSQKTGEDWSGVAMKLSTGQPRLSPQAPEPQPHLLAYRPPAPPVDHRALLPPLAAPAPAPAPMPQRVSVAGSALRSADDMYIPPIVESQGNFDTEFDVPGKADLASDGREISLPLSRLTLPVAQRIRVVPKMNQAAFLMAEAERPSGVWLSGDVQLLRDGAYVGNTQWNSRATEKLQWSFGRDELVRVTVDRAGQQTGSAGFLSNKGERDVADVYTIASHHKTPVALEVLEPAPVSTSDEIKVETVFEPQPVVRDWERRQGVAAWEKTLAPGESLKIKVRYNIRYPKEGTVSGLP</sequence>
<gene>
    <name evidence="5" type="ORF">GJ700_33530</name>
</gene>
<feature type="chain" id="PRO_5030936953" evidence="2">
    <location>
        <begin position="23"/>
        <end position="537"/>
    </location>
</feature>
<feature type="domain" description="DUF4139" evidence="3">
    <location>
        <begin position="209"/>
        <end position="529"/>
    </location>
</feature>
<dbReference type="Pfam" id="PF13600">
    <property type="entry name" value="DUF4140"/>
    <property type="match status" value="1"/>
</dbReference>
<evidence type="ECO:0000256" key="1">
    <source>
        <dbReference type="SAM" id="Coils"/>
    </source>
</evidence>
<dbReference type="InterPro" id="IPR025554">
    <property type="entry name" value="DUF4140"/>
</dbReference>
<feature type="domain" description="DUF4140" evidence="4">
    <location>
        <begin position="32"/>
        <end position="123"/>
    </location>
</feature>
<evidence type="ECO:0000259" key="3">
    <source>
        <dbReference type="Pfam" id="PF13598"/>
    </source>
</evidence>
<evidence type="ECO:0000259" key="4">
    <source>
        <dbReference type="Pfam" id="PF13600"/>
    </source>
</evidence>
<keyword evidence="6" id="KW-1185">Reference proteome</keyword>
<organism evidence="5 6">
    <name type="scientific">Pseudoduganella rivuli</name>
    <dbReference type="NCBI Taxonomy" id="2666085"/>
    <lineage>
        <taxon>Bacteria</taxon>
        <taxon>Pseudomonadati</taxon>
        <taxon>Pseudomonadota</taxon>
        <taxon>Betaproteobacteria</taxon>
        <taxon>Burkholderiales</taxon>
        <taxon>Oxalobacteraceae</taxon>
        <taxon>Telluria group</taxon>
        <taxon>Pseudoduganella</taxon>
    </lineage>
</organism>
<protein>
    <submittedName>
        <fullName evidence="5">Mucoidy inhibitor MuiA family protein</fullName>
    </submittedName>
</protein>
<feature type="signal peptide" evidence="2">
    <location>
        <begin position="1"/>
        <end position="22"/>
    </location>
</feature>